<feature type="chain" id="PRO_5025394378" description="Late embryogenesis abundant protein LEA-2 subgroup domain-containing protein" evidence="1">
    <location>
        <begin position="22"/>
        <end position="200"/>
    </location>
</feature>
<dbReference type="PROSITE" id="PS51257">
    <property type="entry name" value="PROKAR_LIPOPROTEIN"/>
    <property type="match status" value="1"/>
</dbReference>
<protein>
    <recommendedName>
        <fullName evidence="4">Late embryogenesis abundant protein LEA-2 subgroup domain-containing protein</fullName>
    </recommendedName>
</protein>
<proteinExistence type="predicted"/>
<dbReference type="KEGG" id="chih:GWR21_08845"/>
<name>A0A6B9ZEE7_9BACT</name>
<evidence type="ECO:0000256" key="1">
    <source>
        <dbReference type="SAM" id="SignalP"/>
    </source>
</evidence>
<dbReference type="Proteomes" id="UP000476411">
    <property type="component" value="Chromosome"/>
</dbReference>
<gene>
    <name evidence="2" type="ORF">GWR21_08845</name>
</gene>
<dbReference type="Gene3D" id="2.60.40.1820">
    <property type="match status" value="1"/>
</dbReference>
<accession>A0A6B9ZEE7</accession>
<dbReference type="SUPFAM" id="SSF117070">
    <property type="entry name" value="LEA14-like"/>
    <property type="match status" value="1"/>
</dbReference>
<dbReference type="RefSeq" id="WP_162331389.1">
    <property type="nucleotide sequence ID" value="NZ_CP048113.1"/>
</dbReference>
<evidence type="ECO:0000313" key="2">
    <source>
        <dbReference type="EMBL" id="QHS59694.1"/>
    </source>
</evidence>
<keyword evidence="3" id="KW-1185">Reference proteome</keyword>
<keyword evidence="1" id="KW-0732">Signal</keyword>
<dbReference type="AlphaFoldDB" id="A0A6B9ZEE7"/>
<reference evidence="2 3" key="1">
    <citation type="submission" date="2020-01" db="EMBL/GenBank/DDBJ databases">
        <title>Complete genome sequence of Chitinophaga sp. H33E-04 isolated from quinoa roots.</title>
        <authorList>
            <person name="Weon H.-Y."/>
            <person name="Lee S.A."/>
        </authorList>
    </citation>
    <scope>NUCLEOTIDE SEQUENCE [LARGE SCALE GENOMIC DNA]</scope>
    <source>
        <strain evidence="2 3">H33E-04</strain>
    </source>
</reference>
<feature type="signal peptide" evidence="1">
    <location>
        <begin position="1"/>
        <end position="21"/>
    </location>
</feature>
<sequence length="200" mass="21445">MNVRKAPLLLLLVFVMTGCGIMNPSTQVDVLKSYKYDVESVTDLKIAGKAPESILSSGNGAIASLPGIALALLRKDLPLGATVNMKVSNPNGKVANIGAFKYLIEIQGKPFVEGEVNEGIRLENNGTASIPFRFSANLFGVNNDDKGINKLLTDMFTREGSGFVVLKLKPSVKIGGKNIYYPGYITVDNDLLKAVKGLLK</sequence>
<dbReference type="EMBL" id="CP048113">
    <property type="protein sequence ID" value="QHS59694.1"/>
    <property type="molecule type" value="Genomic_DNA"/>
</dbReference>
<organism evidence="2 3">
    <name type="scientific">Chitinophaga agri</name>
    <dbReference type="NCBI Taxonomy" id="2703787"/>
    <lineage>
        <taxon>Bacteria</taxon>
        <taxon>Pseudomonadati</taxon>
        <taxon>Bacteroidota</taxon>
        <taxon>Chitinophagia</taxon>
        <taxon>Chitinophagales</taxon>
        <taxon>Chitinophagaceae</taxon>
        <taxon>Chitinophaga</taxon>
    </lineage>
</organism>
<evidence type="ECO:0000313" key="3">
    <source>
        <dbReference type="Proteomes" id="UP000476411"/>
    </source>
</evidence>
<evidence type="ECO:0008006" key="4">
    <source>
        <dbReference type="Google" id="ProtNLM"/>
    </source>
</evidence>